<feature type="transmembrane region" description="Helical" evidence="6">
    <location>
        <begin position="35"/>
        <end position="53"/>
    </location>
</feature>
<evidence type="ECO:0000256" key="2">
    <source>
        <dbReference type="ARBA" id="ARBA00022475"/>
    </source>
</evidence>
<dbReference type="RefSeq" id="WP_184091849.1">
    <property type="nucleotide sequence ID" value="NZ_JACIJF010000032.1"/>
</dbReference>
<keyword evidence="8" id="KW-1185">Reference proteome</keyword>
<proteinExistence type="predicted"/>
<evidence type="ECO:0000256" key="1">
    <source>
        <dbReference type="ARBA" id="ARBA00004651"/>
    </source>
</evidence>
<dbReference type="EMBL" id="JACIJF010000032">
    <property type="protein sequence ID" value="MBB5712946.1"/>
    <property type="molecule type" value="Genomic_DNA"/>
</dbReference>
<name>A0A840YTA7_9SPHN</name>
<comment type="caution">
    <text evidence="7">The sequence shown here is derived from an EMBL/GenBank/DDBJ whole genome shotgun (WGS) entry which is preliminary data.</text>
</comment>
<dbReference type="Proteomes" id="UP000527143">
    <property type="component" value="Unassembled WGS sequence"/>
</dbReference>
<evidence type="ECO:0000256" key="6">
    <source>
        <dbReference type="SAM" id="Phobius"/>
    </source>
</evidence>
<feature type="transmembrane region" description="Helical" evidence="6">
    <location>
        <begin position="6"/>
        <end position="28"/>
    </location>
</feature>
<accession>A0A840YTA7</accession>
<sequence length="239" mass="25653">MIGSDPLGEAMLIIAPLGLAGIFVVTLVERMVPLLPSQGIFAAIGVAAADGLWCLPTAIAASIVGGGTGAFAAYSFGVSIAGRKTGGGRMQRLLHRRDRLGRYLRKTAGAAPRFLSLRSFFRERGSSLPFIAQLLPGARLLAPMVAGTMLHDRRRLTISVLAGLSVWNMTFMSLGYVMVRLTGSSNATLITFGFGFLVGAVLLSRSLAARSRDLLRFVASHHRLLSRQHFAPANWSFKR</sequence>
<gene>
    <name evidence="7" type="ORF">FHT02_004208</name>
</gene>
<reference evidence="7 8" key="1">
    <citation type="submission" date="2020-08" db="EMBL/GenBank/DDBJ databases">
        <title>Genomic Encyclopedia of Type Strains, Phase IV (KMG-IV): sequencing the most valuable type-strain genomes for metagenomic binning, comparative biology and taxonomic classification.</title>
        <authorList>
            <person name="Goeker M."/>
        </authorList>
    </citation>
    <scope>NUCLEOTIDE SEQUENCE [LARGE SCALE GENOMIC DNA]</scope>
    <source>
        <strain evidence="7 8">DSM 26736</strain>
    </source>
</reference>
<feature type="transmembrane region" description="Helical" evidence="6">
    <location>
        <begin position="59"/>
        <end position="82"/>
    </location>
</feature>
<evidence type="ECO:0000256" key="5">
    <source>
        <dbReference type="ARBA" id="ARBA00023136"/>
    </source>
</evidence>
<dbReference type="PANTHER" id="PTHR42709">
    <property type="entry name" value="ALKALINE PHOSPHATASE LIKE PROTEIN"/>
    <property type="match status" value="1"/>
</dbReference>
<feature type="transmembrane region" description="Helical" evidence="6">
    <location>
        <begin position="185"/>
        <end position="203"/>
    </location>
</feature>
<keyword evidence="5 6" id="KW-0472">Membrane</keyword>
<keyword evidence="2" id="KW-1003">Cell membrane</keyword>
<comment type="subcellular location">
    <subcellularLocation>
        <location evidence="1">Cell membrane</location>
        <topology evidence="1">Multi-pass membrane protein</topology>
    </subcellularLocation>
</comment>
<dbReference type="PANTHER" id="PTHR42709:SF6">
    <property type="entry name" value="UNDECAPRENYL PHOSPHATE TRANSPORTER A"/>
    <property type="match status" value="1"/>
</dbReference>
<dbReference type="AlphaFoldDB" id="A0A840YTA7"/>
<keyword evidence="3 6" id="KW-0812">Transmembrane</keyword>
<organism evidence="7 8">
    <name type="scientific">Sphingomonas xinjiangensis</name>
    <dbReference type="NCBI Taxonomy" id="643568"/>
    <lineage>
        <taxon>Bacteria</taxon>
        <taxon>Pseudomonadati</taxon>
        <taxon>Pseudomonadota</taxon>
        <taxon>Alphaproteobacteria</taxon>
        <taxon>Sphingomonadales</taxon>
        <taxon>Sphingomonadaceae</taxon>
        <taxon>Sphingomonas</taxon>
    </lineage>
</organism>
<dbReference type="InterPro" id="IPR051311">
    <property type="entry name" value="DedA_domain"/>
</dbReference>
<feature type="transmembrane region" description="Helical" evidence="6">
    <location>
        <begin position="158"/>
        <end position="179"/>
    </location>
</feature>
<evidence type="ECO:0000313" key="8">
    <source>
        <dbReference type="Proteomes" id="UP000527143"/>
    </source>
</evidence>
<dbReference type="GO" id="GO:0005886">
    <property type="term" value="C:plasma membrane"/>
    <property type="evidence" value="ECO:0007669"/>
    <property type="project" value="UniProtKB-SubCell"/>
</dbReference>
<evidence type="ECO:0000313" key="7">
    <source>
        <dbReference type="EMBL" id="MBB5712946.1"/>
    </source>
</evidence>
<evidence type="ECO:0000256" key="4">
    <source>
        <dbReference type="ARBA" id="ARBA00022989"/>
    </source>
</evidence>
<keyword evidence="4 6" id="KW-1133">Transmembrane helix</keyword>
<evidence type="ECO:0000256" key="3">
    <source>
        <dbReference type="ARBA" id="ARBA00022692"/>
    </source>
</evidence>
<protein>
    <submittedName>
        <fullName evidence="7">Membrane protein DedA with SNARE-associated domain</fullName>
    </submittedName>
</protein>